<dbReference type="GO" id="GO:0005886">
    <property type="term" value="C:plasma membrane"/>
    <property type="evidence" value="ECO:0007669"/>
    <property type="project" value="TreeGrafter"/>
</dbReference>
<sequence>MALTAASPLSLDSTSSMVFTAMEFIKRASMHNQVDDFTHHQALVQRILATSSSCASIALCLAGMYMFLAIDPRRLIFRHQLIFFLLFFDLMKAIILLLYPTRVLTHSTSYYNERFCQVVGFFTATAVQGADIAILVFAIHTYLLIFSPQLNTKVKNSFRVEGGLYKYRNYVYALSFFIPIVFASLGFINNGYTSLVCWCYLPQRPVWYRLVLSWVPRWCIIVVIFTIYGLIYFHVISEFKTLGGVFTTFHKNHQPLYPKHSHNDKPSFYSALKYFLDRITPKWIIPDQEELKVISTTHTRTHHNSAIKEEDPEAEEEDSDLSSTPVHVDTENIIYDPEFHAANLEKFRKRQKIIEKQMKSIFIYPFAYCFVWLFPFMLYVTQINYEERHGPIYWLNCMGAFMQPLNGFVDTLVFLHREQPWKYTIMKNFEKDRMSKMDNLIFQGMSGGSGPHGSVGNKDHDSESVATSARLTKNSLSASTGLIDIKEYPEWRRWLSWARLPFFRLPTDETAFKFQTKYI</sequence>
<dbReference type="InterPro" id="IPR022596">
    <property type="entry name" value="GPR1/2/3_C"/>
</dbReference>
<dbReference type="Proteomes" id="UP000094285">
    <property type="component" value="Unassembled WGS sequence"/>
</dbReference>
<evidence type="ECO:0000256" key="6">
    <source>
        <dbReference type="SAM" id="Phobius"/>
    </source>
</evidence>
<protein>
    <recommendedName>
        <fullName evidence="11">Family A G protein-coupled receptor-like protein</fullName>
    </recommendedName>
</protein>
<evidence type="ECO:0000313" key="9">
    <source>
        <dbReference type="EMBL" id="ODV81673.1"/>
    </source>
</evidence>
<feature type="non-terminal residue" evidence="9">
    <location>
        <position position="519"/>
    </location>
</feature>
<dbReference type="OrthoDB" id="5368598at2759"/>
<keyword evidence="3 6" id="KW-1133">Transmembrane helix</keyword>
<reference evidence="10" key="1">
    <citation type="submission" date="2016-05" db="EMBL/GenBank/DDBJ databases">
        <title>Comparative genomics of biotechnologically important yeasts.</title>
        <authorList>
            <consortium name="DOE Joint Genome Institute"/>
            <person name="Riley R."/>
            <person name="Haridas S."/>
            <person name="Wolfe K.H."/>
            <person name="Lopes M.R."/>
            <person name="Hittinger C.T."/>
            <person name="Goker M."/>
            <person name="Salamov A."/>
            <person name="Wisecaver J."/>
            <person name="Long T.M."/>
            <person name="Aerts A.L."/>
            <person name="Barry K."/>
            <person name="Choi C."/>
            <person name="Clum A."/>
            <person name="Coughlan A.Y."/>
            <person name="Deshpande S."/>
            <person name="Douglass A.P."/>
            <person name="Hanson S.J."/>
            <person name="Klenk H.-P."/>
            <person name="Labutti K."/>
            <person name="Lapidus A."/>
            <person name="Lindquist E."/>
            <person name="Lipzen A."/>
            <person name="Meier-Kolthoff J.P."/>
            <person name="Ohm R.A."/>
            <person name="Otillar R.P."/>
            <person name="Pangilinan J."/>
            <person name="Peng Y."/>
            <person name="Rokas A."/>
            <person name="Rosa C.A."/>
            <person name="Scheuner C."/>
            <person name="Sibirny A.A."/>
            <person name="Slot J.C."/>
            <person name="Stielow J.B."/>
            <person name="Sun H."/>
            <person name="Kurtzman C.P."/>
            <person name="Blackwell M."/>
            <person name="Grigoriev I.V."/>
            <person name="Jeffries T.W."/>
        </authorList>
    </citation>
    <scope>NUCLEOTIDE SEQUENCE [LARGE SCALE GENOMIC DNA]</scope>
    <source>
        <strain evidence="10">NRRL Y-17324</strain>
    </source>
</reference>
<dbReference type="STRING" id="984487.A0A1E4SQ82"/>
<evidence type="ECO:0000256" key="4">
    <source>
        <dbReference type="ARBA" id="ARBA00023136"/>
    </source>
</evidence>
<accession>A0A1E4SQ82</accession>
<dbReference type="PANTHER" id="PTHR23112:SF37">
    <property type="entry name" value="G PROTEIN-COUPLED RECEPTOR GPR1"/>
    <property type="match status" value="1"/>
</dbReference>
<keyword evidence="4 6" id="KW-0472">Membrane</keyword>
<dbReference type="Pfam" id="PF11970">
    <property type="entry name" value="GPR_Gpa2_C"/>
    <property type="match status" value="1"/>
</dbReference>
<dbReference type="PANTHER" id="PTHR23112">
    <property type="entry name" value="G PROTEIN-COUPLED RECEPTOR 157-RELATED"/>
    <property type="match status" value="1"/>
</dbReference>
<dbReference type="Pfam" id="PF11710">
    <property type="entry name" value="Git3"/>
    <property type="match status" value="1"/>
</dbReference>
<evidence type="ECO:0000256" key="3">
    <source>
        <dbReference type="ARBA" id="ARBA00022989"/>
    </source>
</evidence>
<feature type="transmembrane region" description="Helical" evidence="6">
    <location>
        <begin position="361"/>
        <end position="380"/>
    </location>
</feature>
<dbReference type="AlphaFoldDB" id="A0A1E4SQ82"/>
<keyword evidence="10" id="KW-1185">Reference proteome</keyword>
<dbReference type="Gene3D" id="1.20.1070.10">
    <property type="entry name" value="Rhodopsin 7-helix transmembrane proteins"/>
    <property type="match status" value="1"/>
</dbReference>
<evidence type="ECO:0000313" key="10">
    <source>
        <dbReference type="Proteomes" id="UP000094285"/>
    </source>
</evidence>
<feature type="domain" description="G protein-coupled receptor GPR1/2/3 C-terminal" evidence="8">
    <location>
        <begin position="348"/>
        <end position="423"/>
    </location>
</feature>
<dbReference type="EMBL" id="KV453909">
    <property type="protein sequence ID" value="ODV81673.1"/>
    <property type="molecule type" value="Genomic_DNA"/>
</dbReference>
<gene>
    <name evidence="9" type="ORF">CANTADRAFT_45982</name>
</gene>
<evidence type="ECO:0008006" key="11">
    <source>
        <dbReference type="Google" id="ProtNLM"/>
    </source>
</evidence>
<evidence type="ECO:0000256" key="1">
    <source>
        <dbReference type="ARBA" id="ARBA00004141"/>
    </source>
</evidence>
<keyword evidence="2 6" id="KW-0812">Transmembrane</keyword>
<feature type="transmembrane region" description="Helical" evidence="6">
    <location>
        <begin position="214"/>
        <end position="233"/>
    </location>
</feature>
<evidence type="ECO:0000259" key="7">
    <source>
        <dbReference type="Pfam" id="PF11710"/>
    </source>
</evidence>
<evidence type="ECO:0000259" key="8">
    <source>
        <dbReference type="Pfam" id="PF11970"/>
    </source>
</evidence>
<feature type="transmembrane region" description="Helical" evidence="6">
    <location>
        <begin position="81"/>
        <end position="99"/>
    </location>
</feature>
<dbReference type="SUPFAM" id="SSF81321">
    <property type="entry name" value="Family A G protein-coupled receptor-like"/>
    <property type="match status" value="1"/>
</dbReference>
<comment type="subcellular location">
    <subcellularLocation>
        <location evidence="1">Membrane</location>
        <topology evidence="1">Multi-pass membrane protein</topology>
    </subcellularLocation>
</comment>
<name>A0A1E4SQ82_9ASCO</name>
<proteinExistence type="predicted"/>
<dbReference type="GO" id="GO:0004930">
    <property type="term" value="F:G protein-coupled receptor activity"/>
    <property type="evidence" value="ECO:0007669"/>
    <property type="project" value="TreeGrafter"/>
</dbReference>
<feature type="transmembrane region" description="Helical" evidence="6">
    <location>
        <begin position="392"/>
        <end position="415"/>
    </location>
</feature>
<feature type="transmembrane region" description="Helical" evidence="6">
    <location>
        <begin position="167"/>
        <end position="188"/>
    </location>
</feature>
<dbReference type="RefSeq" id="XP_020066795.1">
    <property type="nucleotide sequence ID" value="XM_020209275.1"/>
</dbReference>
<feature type="domain" description="Glucose receptor Git3-like N-terminal" evidence="7">
    <location>
        <begin position="44"/>
        <end position="241"/>
    </location>
</feature>
<feature type="transmembrane region" description="Helical" evidence="6">
    <location>
        <begin position="44"/>
        <end position="69"/>
    </location>
</feature>
<dbReference type="GO" id="GO:0007189">
    <property type="term" value="P:adenylate cyclase-activating G protein-coupled receptor signaling pathway"/>
    <property type="evidence" value="ECO:0007669"/>
    <property type="project" value="TreeGrafter"/>
</dbReference>
<feature type="region of interest" description="Disordered" evidence="5">
    <location>
        <begin position="302"/>
        <end position="324"/>
    </location>
</feature>
<feature type="compositionally biased region" description="Acidic residues" evidence="5">
    <location>
        <begin position="310"/>
        <end position="320"/>
    </location>
</feature>
<evidence type="ECO:0000256" key="5">
    <source>
        <dbReference type="SAM" id="MobiDB-lite"/>
    </source>
</evidence>
<organism evidence="9 10">
    <name type="scientific">Suhomyces tanzawaensis NRRL Y-17324</name>
    <dbReference type="NCBI Taxonomy" id="984487"/>
    <lineage>
        <taxon>Eukaryota</taxon>
        <taxon>Fungi</taxon>
        <taxon>Dikarya</taxon>
        <taxon>Ascomycota</taxon>
        <taxon>Saccharomycotina</taxon>
        <taxon>Pichiomycetes</taxon>
        <taxon>Debaryomycetaceae</taxon>
        <taxon>Suhomyces</taxon>
    </lineage>
</organism>
<feature type="transmembrane region" description="Helical" evidence="6">
    <location>
        <begin position="119"/>
        <end position="146"/>
    </location>
</feature>
<evidence type="ECO:0000256" key="2">
    <source>
        <dbReference type="ARBA" id="ARBA00022692"/>
    </source>
</evidence>
<dbReference type="InterPro" id="IPR023041">
    <property type="entry name" value="Glucose_rcpt_Git3-like_N"/>
</dbReference>
<dbReference type="GeneID" id="30983411"/>